<dbReference type="EMBL" id="QKWW01000006">
    <property type="protein sequence ID" value="PZT57343.1"/>
    <property type="molecule type" value="Genomic_DNA"/>
</dbReference>
<proteinExistence type="predicted"/>
<dbReference type="RefSeq" id="WP_111268495.1">
    <property type="nucleotide sequence ID" value="NZ_QKWW01000006.1"/>
</dbReference>
<evidence type="ECO:0000313" key="2">
    <source>
        <dbReference type="EMBL" id="PZT57343.1"/>
    </source>
</evidence>
<comment type="caution">
    <text evidence="2">The sequence shown here is derived from an EMBL/GenBank/DDBJ whole genome shotgun (WGS) entry which is preliminary data.</text>
</comment>
<protein>
    <submittedName>
        <fullName evidence="2">Uncharacterized protein</fullName>
    </submittedName>
</protein>
<organism evidence="2 3">
    <name type="scientific">Paenibacillus silvae</name>
    <dbReference type="NCBI Taxonomy" id="1325358"/>
    <lineage>
        <taxon>Bacteria</taxon>
        <taxon>Bacillati</taxon>
        <taxon>Bacillota</taxon>
        <taxon>Bacilli</taxon>
        <taxon>Bacillales</taxon>
        <taxon>Paenibacillaceae</taxon>
        <taxon>Paenibacillus</taxon>
    </lineage>
</organism>
<evidence type="ECO:0000256" key="1">
    <source>
        <dbReference type="SAM" id="Phobius"/>
    </source>
</evidence>
<feature type="transmembrane region" description="Helical" evidence="1">
    <location>
        <begin position="30"/>
        <end position="57"/>
    </location>
</feature>
<sequence>MIYALIGIACLGLWIYYLIEECADFLEGIVIGSLTLVATVLIAGLLCMASLGLATLFAKTSYVKTYQTEVISLQDKSSYSGKFFLGSGNINGSSQYTFITKNDNEMKVQQLGVNEASLIYSDEPKIERYEKFFDSKIIKLLFGKQPFHSPTFKIYIPEGTIKENYNVDLQ</sequence>
<reference evidence="2 3" key="1">
    <citation type="submission" date="2018-06" db="EMBL/GenBank/DDBJ databases">
        <title>Isolation of heavy metals resistant Paenibacillus silvae NC2 from Gold-Copper mine in ZiJin, China.</title>
        <authorList>
            <person name="Xu J."/>
            <person name="Mazhar H.S."/>
            <person name="Rensing C."/>
        </authorList>
    </citation>
    <scope>NUCLEOTIDE SEQUENCE [LARGE SCALE GENOMIC DNA]</scope>
    <source>
        <strain evidence="2 3">NC2</strain>
    </source>
</reference>
<keyword evidence="1" id="KW-0472">Membrane</keyword>
<name>A0A2W6QJL0_9BACL</name>
<keyword evidence="1" id="KW-0812">Transmembrane</keyword>
<dbReference type="Proteomes" id="UP000249204">
    <property type="component" value="Unassembled WGS sequence"/>
</dbReference>
<keyword evidence="1" id="KW-1133">Transmembrane helix</keyword>
<accession>A0A2W6QJL0</accession>
<evidence type="ECO:0000313" key="3">
    <source>
        <dbReference type="Proteomes" id="UP000249204"/>
    </source>
</evidence>
<dbReference type="AlphaFoldDB" id="A0A2W6QJL0"/>
<gene>
    <name evidence="2" type="ORF">DN757_01415</name>
</gene>